<protein>
    <recommendedName>
        <fullName evidence="3">HNH endonuclease</fullName>
    </recommendedName>
</protein>
<evidence type="ECO:0000313" key="2">
    <source>
        <dbReference type="Proteomes" id="UP001500751"/>
    </source>
</evidence>
<accession>A0ABP5FKV2</accession>
<organism evidence="1 2">
    <name type="scientific">Catenulispora yoronensis</name>
    <dbReference type="NCBI Taxonomy" id="450799"/>
    <lineage>
        <taxon>Bacteria</taxon>
        <taxon>Bacillati</taxon>
        <taxon>Actinomycetota</taxon>
        <taxon>Actinomycetes</taxon>
        <taxon>Catenulisporales</taxon>
        <taxon>Catenulisporaceae</taxon>
        <taxon>Catenulispora</taxon>
    </lineage>
</organism>
<name>A0ABP5FKV2_9ACTN</name>
<keyword evidence="2" id="KW-1185">Reference proteome</keyword>
<dbReference type="EMBL" id="BAAAQN010000015">
    <property type="protein sequence ID" value="GAA2028943.1"/>
    <property type="molecule type" value="Genomic_DNA"/>
</dbReference>
<dbReference type="Proteomes" id="UP001500751">
    <property type="component" value="Unassembled WGS sequence"/>
</dbReference>
<dbReference type="InterPro" id="IPR044925">
    <property type="entry name" value="His-Me_finger_sf"/>
</dbReference>
<sequence>MSVVCEMLALVGCILDPAVVPPHTDAKTWARFCAKTVVTSDHVIWVAGLSDGYGTFYDERFRDVDLELLNHKPTLTATRWHYTAWNGPIEQRQRIMHRCELPICVRLDHLEPGTQQANIKTAAAHDRLVRRRGRVRVDRADVRGAAAQSRAVRFAVLEAVNSGVTDPTALSLVVAAAVALGDPDALSAQAPLFLLTW</sequence>
<evidence type="ECO:0008006" key="3">
    <source>
        <dbReference type="Google" id="ProtNLM"/>
    </source>
</evidence>
<gene>
    <name evidence="1" type="ORF">GCM10009839_30340</name>
</gene>
<reference evidence="2" key="1">
    <citation type="journal article" date="2019" name="Int. J. Syst. Evol. Microbiol.">
        <title>The Global Catalogue of Microorganisms (GCM) 10K type strain sequencing project: providing services to taxonomists for standard genome sequencing and annotation.</title>
        <authorList>
            <consortium name="The Broad Institute Genomics Platform"/>
            <consortium name="The Broad Institute Genome Sequencing Center for Infectious Disease"/>
            <person name="Wu L."/>
            <person name="Ma J."/>
        </authorList>
    </citation>
    <scope>NUCLEOTIDE SEQUENCE [LARGE SCALE GENOMIC DNA]</scope>
    <source>
        <strain evidence="2">JCM 16014</strain>
    </source>
</reference>
<evidence type="ECO:0000313" key="1">
    <source>
        <dbReference type="EMBL" id="GAA2028943.1"/>
    </source>
</evidence>
<proteinExistence type="predicted"/>
<dbReference type="SUPFAM" id="SSF54060">
    <property type="entry name" value="His-Me finger endonucleases"/>
    <property type="match status" value="1"/>
</dbReference>
<comment type="caution">
    <text evidence="1">The sequence shown here is derived from an EMBL/GenBank/DDBJ whole genome shotgun (WGS) entry which is preliminary data.</text>
</comment>